<name>A0AAU1U281_9ACTN</name>
<dbReference type="AlphaFoldDB" id="A0AAU1U281"/>
<reference evidence="1" key="1">
    <citation type="submission" date="2022-10" db="EMBL/GenBank/DDBJ databases">
        <title>The complete genomes of actinobacterial strains from the NBC collection.</title>
        <authorList>
            <person name="Joergensen T.S."/>
            <person name="Alvarez Arevalo M."/>
            <person name="Sterndorff E.B."/>
            <person name="Faurdal D."/>
            <person name="Vuksanovic O."/>
            <person name="Mourched A.-S."/>
            <person name="Charusanti P."/>
            <person name="Shaw S."/>
            <person name="Blin K."/>
            <person name="Weber T."/>
        </authorList>
    </citation>
    <scope>NUCLEOTIDE SEQUENCE</scope>
    <source>
        <strain evidence="1">NBC_00119</strain>
    </source>
</reference>
<dbReference type="EMBL" id="CP108195">
    <property type="protein sequence ID" value="WTS11965.1"/>
    <property type="molecule type" value="Genomic_DNA"/>
</dbReference>
<accession>A0AAU1U281</accession>
<organism evidence="1">
    <name type="scientific">Streptomyces sp. NBC_00119</name>
    <dbReference type="NCBI Taxonomy" id="2975659"/>
    <lineage>
        <taxon>Bacteria</taxon>
        <taxon>Bacillati</taxon>
        <taxon>Actinomycetota</taxon>
        <taxon>Actinomycetes</taxon>
        <taxon>Kitasatosporales</taxon>
        <taxon>Streptomycetaceae</taxon>
        <taxon>Streptomyces</taxon>
    </lineage>
</organism>
<protein>
    <submittedName>
        <fullName evidence="1">Uncharacterized protein</fullName>
    </submittedName>
</protein>
<gene>
    <name evidence="1" type="ORF">OHU69_13545</name>
</gene>
<sequence length="60" mass="6704">MDVGGGALDGITDVREVVERIGESAVRTYQELVRHNTVYTEVDVTRTRERVTKARSIIDA</sequence>
<proteinExistence type="predicted"/>
<evidence type="ECO:0000313" key="1">
    <source>
        <dbReference type="EMBL" id="WTS11965.1"/>
    </source>
</evidence>